<dbReference type="InterPro" id="IPR009865">
    <property type="entry name" value="Proacrosin-bd"/>
</dbReference>
<dbReference type="Pfam" id="PF07222">
    <property type="entry name" value="PBP_sp32"/>
    <property type="match status" value="1"/>
</dbReference>
<evidence type="ECO:0000256" key="3">
    <source>
        <dbReference type="ARBA" id="ARBA00022553"/>
    </source>
</evidence>
<evidence type="ECO:0000256" key="1">
    <source>
        <dbReference type="ARBA" id="ARBA00004218"/>
    </source>
</evidence>
<dbReference type="PANTHER" id="PTHR21362">
    <property type="entry name" value="ACROSIN-BINDING PROTEIN"/>
    <property type="match status" value="1"/>
</dbReference>
<evidence type="ECO:0000256" key="4">
    <source>
        <dbReference type="ARBA" id="ARBA00022729"/>
    </source>
</evidence>
<dbReference type="OMA" id="HENHGWI"/>
<reference evidence="9" key="1">
    <citation type="submission" date="2025-08" db="UniProtKB">
        <authorList>
            <consortium name="Ensembl"/>
        </authorList>
    </citation>
    <scope>IDENTIFICATION</scope>
</reference>
<evidence type="ECO:0000256" key="5">
    <source>
        <dbReference type="ARBA" id="ARBA00023329"/>
    </source>
</evidence>
<evidence type="ECO:0000256" key="6">
    <source>
        <dbReference type="ARBA" id="ARBA00032734"/>
    </source>
</evidence>
<keyword evidence="10" id="KW-1185">Reference proteome</keyword>
<evidence type="ECO:0000256" key="7">
    <source>
        <dbReference type="ARBA" id="ARBA00033453"/>
    </source>
</evidence>
<evidence type="ECO:0000256" key="8">
    <source>
        <dbReference type="ARBA" id="ARBA00045517"/>
    </source>
</evidence>
<proteinExistence type="predicted"/>
<dbReference type="GO" id="GO:0005634">
    <property type="term" value="C:nucleus"/>
    <property type="evidence" value="ECO:0007669"/>
    <property type="project" value="TreeGrafter"/>
</dbReference>
<name>A0A8D2IRT7_VARKO</name>
<comment type="function">
    <text evidence="8">Acrosomal protein that maintains proacrosin (pro-ACR) as an enzymatically inactive zymogen in the acrosome. Involved also in the acrosome formation.</text>
</comment>
<reference evidence="9" key="2">
    <citation type="submission" date="2025-09" db="UniProtKB">
        <authorList>
            <consortium name="Ensembl"/>
        </authorList>
    </citation>
    <scope>IDENTIFICATION</scope>
</reference>
<dbReference type="GO" id="GO:0001669">
    <property type="term" value="C:acrosomal vesicle"/>
    <property type="evidence" value="ECO:0007669"/>
    <property type="project" value="UniProtKB-SubCell"/>
</dbReference>
<evidence type="ECO:0000256" key="2">
    <source>
        <dbReference type="ARBA" id="ARBA00018940"/>
    </source>
</evidence>
<dbReference type="PANTHER" id="PTHR21362:SF1">
    <property type="entry name" value="ACROSIN-BINDING PROTEIN"/>
    <property type="match status" value="1"/>
</dbReference>
<dbReference type="Ensembl" id="ENSVKKT00000005026.1">
    <property type="protein sequence ID" value="ENSVKKP00000004891.1"/>
    <property type="gene ID" value="ENSVKKG00000003631.1"/>
</dbReference>
<dbReference type="AlphaFoldDB" id="A0A8D2IRT7"/>
<accession>A0A8D2IRT7</accession>
<dbReference type="Proteomes" id="UP000694545">
    <property type="component" value="Unplaced"/>
</dbReference>
<evidence type="ECO:0000313" key="9">
    <source>
        <dbReference type="Ensembl" id="ENSVKKP00000004891.1"/>
    </source>
</evidence>
<keyword evidence="5" id="KW-0968">Cytoplasmic vesicle</keyword>
<comment type="subcellular location">
    <subcellularLocation>
        <location evidence="1">Cytoplasmic vesicle</location>
        <location evidence="1">Secretory vesicle</location>
        <location evidence="1">Acrosome</location>
    </subcellularLocation>
</comment>
<organism evidence="9 10">
    <name type="scientific">Varanus komodoensis</name>
    <name type="common">Komodo dragon</name>
    <dbReference type="NCBI Taxonomy" id="61221"/>
    <lineage>
        <taxon>Eukaryota</taxon>
        <taxon>Metazoa</taxon>
        <taxon>Chordata</taxon>
        <taxon>Craniata</taxon>
        <taxon>Vertebrata</taxon>
        <taxon>Euteleostomi</taxon>
        <taxon>Lepidosauria</taxon>
        <taxon>Squamata</taxon>
        <taxon>Bifurcata</taxon>
        <taxon>Unidentata</taxon>
        <taxon>Episquamata</taxon>
        <taxon>Toxicofera</taxon>
        <taxon>Anguimorpha</taxon>
        <taxon>Paleoanguimorpha</taxon>
        <taxon>Varanoidea</taxon>
        <taxon>Varanidae</taxon>
        <taxon>Varanus</taxon>
    </lineage>
</organism>
<evidence type="ECO:0000313" key="10">
    <source>
        <dbReference type="Proteomes" id="UP000694545"/>
    </source>
</evidence>
<keyword evidence="4" id="KW-0732">Signal</keyword>
<keyword evidence="3" id="KW-0597">Phosphoprotein</keyword>
<protein>
    <recommendedName>
        <fullName evidence="2">Acrosin-binding protein</fullName>
    </recommendedName>
    <alternativeName>
        <fullName evidence="6">Acrosin-binding protein, 60 kDa form</fullName>
    </alternativeName>
    <alternativeName>
        <fullName evidence="7">Proacrosin-binding protein sp32</fullName>
    </alternativeName>
</protein>
<sequence length="95" mass="10923">SRMPSAIKKSFPVFLMQLFPSTLSSKPGSPLTMEEYKVFFSSLRPTWKATLVCQIRRNKGCHNLQIMQLDQYENHGQIPEGIVGWYLLFPAFLPC</sequence>